<keyword evidence="9" id="KW-1185">Reference proteome</keyword>
<comment type="caution">
    <text evidence="8">The sequence shown here is derived from an EMBL/GenBank/DDBJ whole genome shotgun (WGS) entry which is preliminary data.</text>
</comment>
<evidence type="ECO:0000259" key="6">
    <source>
        <dbReference type="Pfam" id="PF00551"/>
    </source>
</evidence>
<name>A0ABN8MR00_9CNID</name>
<dbReference type="EC" id="2.1.2.9" evidence="2"/>
<dbReference type="Pfam" id="PF00551">
    <property type="entry name" value="Formyl_trans_N"/>
    <property type="match status" value="1"/>
</dbReference>
<dbReference type="SUPFAM" id="SSF50486">
    <property type="entry name" value="FMT C-terminal domain-like"/>
    <property type="match status" value="1"/>
</dbReference>
<dbReference type="Proteomes" id="UP001159427">
    <property type="component" value="Unassembled WGS sequence"/>
</dbReference>
<accession>A0ABN8MR00</accession>
<dbReference type="InterPro" id="IPR041711">
    <property type="entry name" value="Met-tRNA-FMT_N"/>
</dbReference>
<keyword evidence="5" id="KW-0648">Protein biosynthesis</keyword>
<dbReference type="InterPro" id="IPR044135">
    <property type="entry name" value="Met-tRNA-FMT_C"/>
</dbReference>
<evidence type="ECO:0000256" key="5">
    <source>
        <dbReference type="ARBA" id="ARBA00022917"/>
    </source>
</evidence>
<dbReference type="PANTHER" id="PTHR11138">
    <property type="entry name" value="METHIONYL-TRNA FORMYLTRANSFERASE"/>
    <property type="match status" value="1"/>
</dbReference>
<evidence type="ECO:0000313" key="8">
    <source>
        <dbReference type="EMBL" id="CAH3030746.1"/>
    </source>
</evidence>
<dbReference type="InterPro" id="IPR011034">
    <property type="entry name" value="Formyl_transferase-like_C_sf"/>
</dbReference>
<comment type="similarity">
    <text evidence="1">Belongs to the Fmt family.</text>
</comment>
<evidence type="ECO:0000256" key="4">
    <source>
        <dbReference type="ARBA" id="ARBA00022679"/>
    </source>
</evidence>
<evidence type="ECO:0000259" key="7">
    <source>
        <dbReference type="Pfam" id="PF02911"/>
    </source>
</evidence>
<dbReference type="EMBL" id="CALNXI010000653">
    <property type="protein sequence ID" value="CAH3030746.1"/>
    <property type="molecule type" value="Genomic_DNA"/>
</dbReference>
<dbReference type="InterPro" id="IPR005793">
    <property type="entry name" value="Formyl_trans_C"/>
</dbReference>
<dbReference type="Pfam" id="PF02911">
    <property type="entry name" value="Formyl_trans_C"/>
    <property type="match status" value="1"/>
</dbReference>
<evidence type="ECO:0000256" key="3">
    <source>
        <dbReference type="ARBA" id="ARBA00014185"/>
    </source>
</evidence>
<dbReference type="SUPFAM" id="SSF53328">
    <property type="entry name" value="Formyltransferase"/>
    <property type="match status" value="1"/>
</dbReference>
<reference evidence="8 9" key="1">
    <citation type="submission" date="2022-05" db="EMBL/GenBank/DDBJ databases">
        <authorList>
            <consortium name="Genoscope - CEA"/>
            <person name="William W."/>
        </authorList>
    </citation>
    <scope>NUCLEOTIDE SEQUENCE [LARGE SCALE GENOMIC DNA]</scope>
</reference>
<protein>
    <recommendedName>
        <fullName evidence="3">Methionyl-tRNA formyltransferase, mitochondrial</fullName>
        <ecNumber evidence="2">2.1.2.9</ecNumber>
    </recommendedName>
</protein>
<keyword evidence="4" id="KW-0808">Transferase</keyword>
<organism evidence="8 9">
    <name type="scientific">Porites evermanni</name>
    <dbReference type="NCBI Taxonomy" id="104178"/>
    <lineage>
        <taxon>Eukaryota</taxon>
        <taxon>Metazoa</taxon>
        <taxon>Cnidaria</taxon>
        <taxon>Anthozoa</taxon>
        <taxon>Hexacorallia</taxon>
        <taxon>Scleractinia</taxon>
        <taxon>Fungiina</taxon>
        <taxon>Poritidae</taxon>
        <taxon>Porites</taxon>
    </lineage>
</organism>
<evidence type="ECO:0000256" key="2">
    <source>
        <dbReference type="ARBA" id="ARBA00012261"/>
    </source>
</evidence>
<proteinExistence type="inferred from homology"/>
<dbReference type="InterPro" id="IPR002376">
    <property type="entry name" value="Formyl_transf_N"/>
</dbReference>
<dbReference type="CDD" id="cd08646">
    <property type="entry name" value="FMT_core_Met-tRNA-FMT_N"/>
    <property type="match status" value="1"/>
</dbReference>
<dbReference type="PANTHER" id="PTHR11138:SF5">
    <property type="entry name" value="METHIONYL-TRNA FORMYLTRANSFERASE, MITOCHONDRIAL"/>
    <property type="match status" value="1"/>
</dbReference>
<dbReference type="Gene3D" id="3.40.50.12230">
    <property type="match status" value="1"/>
</dbReference>
<evidence type="ECO:0000256" key="1">
    <source>
        <dbReference type="ARBA" id="ARBA00010699"/>
    </source>
</evidence>
<sequence>MIYFARSFSVRNSTCKPPWKILFFGTDRFAVHPLKALIENERTSGSIVKLLDVVCPPERRRVIKKQQNGDALDTAREFSLKHNIPVHYWTGKEGWEPQDGPTGPFDIGVVASFGYLIPNHVLDMFPCGAINIHPSLLPQWKGAAPMSHAILSGAKETGVSIVEVSRDRFDAGQNLLQEKYKIPDDIMYDELSDQLAILGTKMLMYALENLEELRKDPVQPNPQIKTSWARRLTKEVGYIDWTYHTWSYIRRRWNALSSRVGVQTSWEGKKVKLINMSKDFVSLTPEEKLSTLPGEVKFDRDRDILFIRCQDGWVGVTELQFEAKTVITARDFANSYLRISALQGNTKKCFENLPWKDR</sequence>
<evidence type="ECO:0000313" key="9">
    <source>
        <dbReference type="Proteomes" id="UP001159427"/>
    </source>
</evidence>
<feature type="domain" description="Formyl transferase C-terminal" evidence="7">
    <location>
        <begin position="231"/>
        <end position="336"/>
    </location>
</feature>
<feature type="domain" description="Formyl transferase N-terminal" evidence="6">
    <location>
        <begin position="105"/>
        <end position="206"/>
    </location>
</feature>
<dbReference type="CDD" id="cd08704">
    <property type="entry name" value="Met_tRNA_FMT_C"/>
    <property type="match status" value="1"/>
</dbReference>
<gene>
    <name evidence="8" type="ORF">PEVE_00038471</name>
</gene>
<dbReference type="InterPro" id="IPR036477">
    <property type="entry name" value="Formyl_transf_N_sf"/>
</dbReference>
<dbReference type="NCBIfam" id="TIGR00460">
    <property type="entry name" value="fmt"/>
    <property type="match status" value="1"/>
</dbReference>
<dbReference type="InterPro" id="IPR005794">
    <property type="entry name" value="Fmt"/>
</dbReference>